<evidence type="ECO:0000313" key="16">
    <source>
        <dbReference type="EMBL" id="EKE27662.1"/>
    </source>
</evidence>
<dbReference type="EC" id="2.1.1.228" evidence="5"/>
<dbReference type="InterPro" id="IPR002649">
    <property type="entry name" value="tRNA_m1G_MeTrfase_TrmD"/>
</dbReference>
<dbReference type="AlphaFoldDB" id="K2G0K8"/>
<evidence type="ECO:0000256" key="6">
    <source>
        <dbReference type="ARBA" id="ARBA00014679"/>
    </source>
</evidence>
<evidence type="ECO:0000256" key="3">
    <source>
        <dbReference type="ARBA" id="ARBA00007630"/>
    </source>
</evidence>
<gene>
    <name evidence="16" type="ORF">ACD_3C00178G0003</name>
</gene>
<evidence type="ECO:0000256" key="7">
    <source>
        <dbReference type="ARBA" id="ARBA00022490"/>
    </source>
</evidence>
<keyword evidence="8 16" id="KW-0489">Methyltransferase</keyword>
<dbReference type="GO" id="GO:0002939">
    <property type="term" value="P:tRNA N1-guanine methylation"/>
    <property type="evidence" value="ECO:0007669"/>
    <property type="project" value="TreeGrafter"/>
</dbReference>
<evidence type="ECO:0000256" key="2">
    <source>
        <dbReference type="ARBA" id="ARBA00004496"/>
    </source>
</evidence>
<comment type="caution">
    <text evidence="16">The sequence shown here is derived from an EMBL/GenBank/DDBJ whole genome shotgun (WGS) entry which is preliminary data.</text>
</comment>
<dbReference type="InterPro" id="IPR023148">
    <property type="entry name" value="tRNA_m1G_MeTrfase_C_sf"/>
</dbReference>
<evidence type="ECO:0000259" key="15">
    <source>
        <dbReference type="Pfam" id="PF01746"/>
    </source>
</evidence>
<comment type="catalytic activity">
    <reaction evidence="14">
        <text>guanosine(37) in tRNA + S-adenosyl-L-methionine = N(1)-methylguanosine(37) in tRNA + S-adenosyl-L-homocysteine + H(+)</text>
        <dbReference type="Rhea" id="RHEA:36899"/>
        <dbReference type="Rhea" id="RHEA-COMP:10145"/>
        <dbReference type="Rhea" id="RHEA-COMP:10147"/>
        <dbReference type="ChEBI" id="CHEBI:15378"/>
        <dbReference type="ChEBI" id="CHEBI:57856"/>
        <dbReference type="ChEBI" id="CHEBI:59789"/>
        <dbReference type="ChEBI" id="CHEBI:73542"/>
        <dbReference type="ChEBI" id="CHEBI:74269"/>
        <dbReference type="EC" id="2.1.1.228"/>
    </reaction>
</comment>
<evidence type="ECO:0000256" key="12">
    <source>
        <dbReference type="ARBA" id="ARBA00029736"/>
    </source>
</evidence>
<evidence type="ECO:0000256" key="8">
    <source>
        <dbReference type="ARBA" id="ARBA00022603"/>
    </source>
</evidence>
<keyword evidence="7" id="KW-0963">Cytoplasm</keyword>
<accession>K2G0K8</accession>
<comment type="subunit">
    <text evidence="4">Homodimer.</text>
</comment>
<comment type="function">
    <text evidence="1">Specifically methylates guanosine-37 in various tRNAs.</text>
</comment>
<evidence type="ECO:0000256" key="5">
    <source>
        <dbReference type="ARBA" id="ARBA00012807"/>
    </source>
</evidence>
<reference evidence="16" key="1">
    <citation type="journal article" date="2012" name="Science">
        <title>Fermentation, hydrogen, and sulfur metabolism in multiple uncultivated bacterial phyla.</title>
        <authorList>
            <person name="Wrighton K.C."/>
            <person name="Thomas B.C."/>
            <person name="Sharon I."/>
            <person name="Miller C.S."/>
            <person name="Castelle C.J."/>
            <person name="VerBerkmoes N.C."/>
            <person name="Wilkins M.J."/>
            <person name="Hettich R.L."/>
            <person name="Lipton M.S."/>
            <person name="Williams K.H."/>
            <person name="Long P.E."/>
            <person name="Banfield J.F."/>
        </authorList>
    </citation>
    <scope>NUCLEOTIDE SEQUENCE [LARGE SCALE GENOMIC DNA]</scope>
</reference>
<dbReference type="Gene3D" id="3.40.1280.10">
    <property type="match status" value="1"/>
</dbReference>
<dbReference type="EMBL" id="AMFJ01000452">
    <property type="protein sequence ID" value="EKE27662.1"/>
    <property type="molecule type" value="Genomic_DNA"/>
</dbReference>
<evidence type="ECO:0000256" key="10">
    <source>
        <dbReference type="ARBA" id="ARBA00022691"/>
    </source>
</evidence>
<proteinExistence type="inferred from homology"/>
<sequence length="214" mass="26119">MKFHIITIFPESFKSYFETSILRLAQEKGEFQPIIYNLCDYSVVNTRRIDDRPFWWFPWTIFSPEPLSKAVDWIREKYWNLDVIYLSPKWKVITPASLGKFASEWKDQILICWHYEWIDQRVIDYYRIKEISIGRYVLTSWELAAMVLIDWIVRLIPWVISSESLIEESYSKGLWGKKEYPQYTRPQEWKWMKVPDELLSWDPKKIGNWKKKFL</sequence>
<dbReference type="GO" id="GO:0052906">
    <property type="term" value="F:tRNA (guanine(37)-N1)-methyltransferase activity"/>
    <property type="evidence" value="ECO:0007669"/>
    <property type="project" value="UniProtKB-EC"/>
</dbReference>
<name>K2G0K8_9BACT</name>
<dbReference type="GO" id="GO:0005829">
    <property type="term" value="C:cytosol"/>
    <property type="evidence" value="ECO:0007669"/>
    <property type="project" value="TreeGrafter"/>
</dbReference>
<keyword evidence="9 16" id="KW-0808">Transferase</keyword>
<evidence type="ECO:0000256" key="4">
    <source>
        <dbReference type="ARBA" id="ARBA00011738"/>
    </source>
</evidence>
<comment type="subcellular location">
    <subcellularLocation>
        <location evidence="2">Cytoplasm</location>
    </subcellularLocation>
</comment>
<organism evidence="16">
    <name type="scientific">uncultured bacterium</name>
    <name type="common">gcode 4</name>
    <dbReference type="NCBI Taxonomy" id="1234023"/>
    <lineage>
        <taxon>Bacteria</taxon>
        <taxon>environmental samples</taxon>
    </lineage>
</organism>
<dbReference type="Pfam" id="PF01746">
    <property type="entry name" value="tRNA_m1G_MT"/>
    <property type="match status" value="1"/>
</dbReference>
<keyword evidence="10" id="KW-0949">S-adenosyl-L-methionine</keyword>
<feature type="domain" description="tRNA methyltransferase TRMD/TRM10-type" evidence="15">
    <location>
        <begin position="1"/>
        <end position="212"/>
    </location>
</feature>
<dbReference type="PANTHER" id="PTHR46417">
    <property type="entry name" value="TRNA (GUANINE-N(1)-)-METHYLTRANSFERASE"/>
    <property type="match status" value="1"/>
</dbReference>
<protein>
    <recommendedName>
        <fullName evidence="6">tRNA (guanine-N(1)-)-methyltransferase</fullName>
        <ecNumber evidence="5">2.1.1.228</ecNumber>
    </recommendedName>
    <alternativeName>
        <fullName evidence="12">M1G-methyltransferase</fullName>
    </alternativeName>
    <alternativeName>
        <fullName evidence="13">tRNA [GM37] methyltransferase</fullName>
    </alternativeName>
</protein>
<comment type="similarity">
    <text evidence="3">Belongs to the RNA methyltransferase TrmD family.</text>
</comment>
<evidence type="ECO:0000256" key="11">
    <source>
        <dbReference type="ARBA" id="ARBA00022694"/>
    </source>
</evidence>
<dbReference type="PIRSF" id="PIRSF000386">
    <property type="entry name" value="tRNA_mtase"/>
    <property type="match status" value="1"/>
</dbReference>
<dbReference type="InterPro" id="IPR029028">
    <property type="entry name" value="Alpha/beta_knot_MTases"/>
</dbReference>
<evidence type="ECO:0000256" key="13">
    <source>
        <dbReference type="ARBA" id="ARBA00033392"/>
    </source>
</evidence>
<dbReference type="PANTHER" id="PTHR46417:SF1">
    <property type="entry name" value="TRNA (GUANINE-N(1)-)-METHYLTRANSFERASE"/>
    <property type="match status" value="1"/>
</dbReference>
<dbReference type="InterPro" id="IPR029026">
    <property type="entry name" value="tRNA_m1G_MTases_N"/>
</dbReference>
<dbReference type="InterPro" id="IPR016009">
    <property type="entry name" value="tRNA_MeTrfase_TRMD/TRM10"/>
</dbReference>
<keyword evidence="11" id="KW-0819">tRNA processing</keyword>
<evidence type="ECO:0000256" key="1">
    <source>
        <dbReference type="ARBA" id="ARBA00002634"/>
    </source>
</evidence>
<evidence type="ECO:0000256" key="9">
    <source>
        <dbReference type="ARBA" id="ARBA00022679"/>
    </source>
</evidence>
<dbReference type="Gene3D" id="1.10.1270.20">
    <property type="entry name" value="tRNA(m1g37)methyltransferase, domain 2"/>
    <property type="match status" value="1"/>
</dbReference>
<evidence type="ECO:0000256" key="14">
    <source>
        <dbReference type="ARBA" id="ARBA00047783"/>
    </source>
</evidence>
<dbReference type="SUPFAM" id="SSF75217">
    <property type="entry name" value="alpha/beta knot"/>
    <property type="match status" value="1"/>
</dbReference>